<name>A0ABN7M2Q6_9BACT</name>
<organism evidence="2 3">
    <name type="scientific">Nitrospira defluvii</name>
    <dbReference type="NCBI Taxonomy" id="330214"/>
    <lineage>
        <taxon>Bacteria</taxon>
        <taxon>Pseudomonadati</taxon>
        <taxon>Nitrospirota</taxon>
        <taxon>Nitrospiria</taxon>
        <taxon>Nitrospirales</taxon>
        <taxon>Nitrospiraceae</taxon>
        <taxon>Nitrospira</taxon>
    </lineage>
</organism>
<evidence type="ECO:0000256" key="1">
    <source>
        <dbReference type="SAM" id="MobiDB-lite"/>
    </source>
</evidence>
<dbReference type="EMBL" id="CAJNBJ010000017">
    <property type="protein sequence ID" value="CAE6779338.1"/>
    <property type="molecule type" value="Genomic_DNA"/>
</dbReference>
<dbReference type="Proteomes" id="UP000675880">
    <property type="component" value="Unassembled WGS sequence"/>
</dbReference>
<comment type="caution">
    <text evidence="2">The sequence shown here is derived from an EMBL/GenBank/DDBJ whole genome shotgun (WGS) entry which is preliminary data.</text>
</comment>
<keyword evidence="3" id="KW-1185">Reference proteome</keyword>
<proteinExistence type="predicted"/>
<reference evidence="2 3" key="1">
    <citation type="submission" date="2021-02" db="EMBL/GenBank/DDBJ databases">
        <authorList>
            <person name="Han P."/>
        </authorList>
    </citation>
    <scope>NUCLEOTIDE SEQUENCE [LARGE SCALE GENOMIC DNA]</scope>
    <source>
        <strain evidence="2">Candidatus Nitrospira sp. ZN2</strain>
    </source>
</reference>
<feature type="region of interest" description="Disordered" evidence="1">
    <location>
        <begin position="60"/>
        <end position="90"/>
    </location>
</feature>
<protein>
    <submittedName>
        <fullName evidence="2">Uncharacterized protein</fullName>
    </submittedName>
</protein>
<sequence length="106" mass="11504">MLKGRGGSEAEDAMDTNEGHCAGTRALSTLGALAESHAEPLAYGGRRKLVPREPVGVKDLTRPHNFGSVGIRKLGGREGHEDPAEFESTQRDWLLQKRQWPQVAAS</sequence>
<accession>A0ABN7M2Q6</accession>
<feature type="region of interest" description="Disordered" evidence="1">
    <location>
        <begin position="1"/>
        <end position="21"/>
    </location>
</feature>
<gene>
    <name evidence="2" type="ORF">NSPZN2_40676</name>
</gene>
<evidence type="ECO:0000313" key="3">
    <source>
        <dbReference type="Proteomes" id="UP000675880"/>
    </source>
</evidence>
<evidence type="ECO:0000313" key="2">
    <source>
        <dbReference type="EMBL" id="CAE6779338.1"/>
    </source>
</evidence>